<dbReference type="InterPro" id="IPR002477">
    <property type="entry name" value="Peptidoglycan-bd-like"/>
</dbReference>
<evidence type="ECO:0000313" key="4">
    <source>
        <dbReference type="Proteomes" id="UP000786662"/>
    </source>
</evidence>
<dbReference type="SUPFAM" id="SSF47090">
    <property type="entry name" value="PGBD-like"/>
    <property type="match status" value="2"/>
</dbReference>
<proteinExistence type="predicted"/>
<dbReference type="InterPro" id="IPR036365">
    <property type="entry name" value="PGBD-like_sf"/>
</dbReference>
<dbReference type="InterPro" id="IPR052905">
    <property type="entry name" value="LD-transpeptidase_YkuD-like"/>
</dbReference>
<dbReference type="Gene3D" id="1.10.101.10">
    <property type="entry name" value="PGBD-like superfamily/PGBD"/>
    <property type="match status" value="2"/>
</dbReference>
<accession>A0A9D6DPP0</accession>
<gene>
    <name evidence="3" type="ORF">HYT38_02950</name>
</gene>
<dbReference type="EMBL" id="JACOYY010000082">
    <property type="protein sequence ID" value="MBI2052602.1"/>
    <property type="molecule type" value="Genomic_DNA"/>
</dbReference>
<feature type="domain" description="Peptidoglycan binding-like" evidence="2">
    <location>
        <begin position="34"/>
        <end position="91"/>
    </location>
</feature>
<organism evidence="3 4">
    <name type="scientific">Candidatus Sungiibacteriota bacterium</name>
    <dbReference type="NCBI Taxonomy" id="2750080"/>
    <lineage>
        <taxon>Bacteria</taxon>
        <taxon>Candidatus Sungiibacteriota</taxon>
    </lineage>
</organism>
<dbReference type="InterPro" id="IPR036366">
    <property type="entry name" value="PGBDSf"/>
</dbReference>
<sequence length="263" mass="27335">MTAPAPSAPAVSVPVSVVSTAPVLMKEINPGARSDEVTKLQELLAQDPTIYPEGTVSGFYGPKTTAAVKKFQAKYGLPTVGRVGPTTLAKLNKVFSETTTAVTTSVQAQTADQIQAQIQAIQQQIGAITSGSAAAVSSAVGVSIDSELNPGARSDEVMDLQKLLAQDPTIYPEGTISGFYGPKTTAAVKKFQAKYGLPTVGRVGPATMQKINEVLADSSASMPEAQQTPSYIAPVAPTSSSDTTKQIEDQIKAIQAQIDALLK</sequence>
<feature type="region of interest" description="Disordered" evidence="1">
    <location>
        <begin position="222"/>
        <end position="244"/>
    </location>
</feature>
<dbReference type="PANTHER" id="PTHR41533:SF1">
    <property type="entry name" value="L,D-TRANSPEPTIDASE YCBB-RELATED"/>
    <property type="match status" value="1"/>
</dbReference>
<name>A0A9D6DPP0_9BACT</name>
<evidence type="ECO:0000259" key="2">
    <source>
        <dbReference type="Pfam" id="PF01471"/>
    </source>
</evidence>
<reference evidence="3" key="1">
    <citation type="submission" date="2020-07" db="EMBL/GenBank/DDBJ databases">
        <title>Huge and variable diversity of episymbiotic CPR bacteria and DPANN archaea in groundwater ecosystems.</title>
        <authorList>
            <person name="He C.Y."/>
            <person name="Keren R."/>
            <person name="Whittaker M."/>
            <person name="Farag I.F."/>
            <person name="Doudna J."/>
            <person name="Cate J.H.D."/>
            <person name="Banfield J.F."/>
        </authorList>
    </citation>
    <scope>NUCLEOTIDE SEQUENCE</scope>
    <source>
        <strain evidence="3">NC_groundwater_191_Ag_S-0.1um_45_8</strain>
    </source>
</reference>
<dbReference type="AlphaFoldDB" id="A0A9D6DPP0"/>
<protein>
    <submittedName>
        <fullName evidence="3">Peptidoglycan-binding protein</fullName>
    </submittedName>
</protein>
<dbReference type="PANTHER" id="PTHR41533">
    <property type="entry name" value="L,D-TRANSPEPTIDASE HI_1667-RELATED"/>
    <property type="match status" value="1"/>
</dbReference>
<dbReference type="Proteomes" id="UP000786662">
    <property type="component" value="Unassembled WGS sequence"/>
</dbReference>
<dbReference type="Pfam" id="PF01471">
    <property type="entry name" value="PG_binding_1"/>
    <property type="match status" value="2"/>
</dbReference>
<evidence type="ECO:0000313" key="3">
    <source>
        <dbReference type="EMBL" id="MBI2052602.1"/>
    </source>
</evidence>
<feature type="domain" description="Peptidoglycan binding-like" evidence="2">
    <location>
        <begin position="154"/>
        <end position="211"/>
    </location>
</feature>
<evidence type="ECO:0000256" key="1">
    <source>
        <dbReference type="SAM" id="MobiDB-lite"/>
    </source>
</evidence>
<comment type="caution">
    <text evidence="3">The sequence shown here is derived from an EMBL/GenBank/DDBJ whole genome shotgun (WGS) entry which is preliminary data.</text>
</comment>